<dbReference type="Proteomes" id="UP000276215">
    <property type="component" value="Unassembled WGS sequence"/>
</dbReference>
<keyword evidence="3" id="KW-1185">Reference proteome</keyword>
<dbReference type="EMBL" id="ML120366">
    <property type="protein sequence ID" value="RPB02810.1"/>
    <property type="molecule type" value="Genomic_DNA"/>
</dbReference>
<dbReference type="OrthoDB" id="5496494at2759"/>
<accession>A0A3N4JWU5</accession>
<gene>
    <name evidence="2" type="ORF">L873DRAFT_367878</name>
</gene>
<evidence type="ECO:0000313" key="3">
    <source>
        <dbReference type="Proteomes" id="UP000276215"/>
    </source>
</evidence>
<evidence type="ECO:0000313" key="2">
    <source>
        <dbReference type="EMBL" id="RPB02810.1"/>
    </source>
</evidence>
<protein>
    <submittedName>
        <fullName evidence="2">Uncharacterized protein</fullName>
    </submittedName>
</protein>
<reference evidence="2 3" key="1">
    <citation type="journal article" date="2018" name="Nat. Ecol. Evol.">
        <title>Pezizomycetes genomes reveal the molecular basis of ectomycorrhizal truffle lifestyle.</title>
        <authorList>
            <person name="Murat C."/>
            <person name="Payen T."/>
            <person name="Noel B."/>
            <person name="Kuo A."/>
            <person name="Morin E."/>
            <person name="Chen J."/>
            <person name="Kohler A."/>
            <person name="Krizsan K."/>
            <person name="Balestrini R."/>
            <person name="Da Silva C."/>
            <person name="Montanini B."/>
            <person name="Hainaut M."/>
            <person name="Levati E."/>
            <person name="Barry K.W."/>
            <person name="Belfiori B."/>
            <person name="Cichocki N."/>
            <person name="Clum A."/>
            <person name="Dockter R.B."/>
            <person name="Fauchery L."/>
            <person name="Guy J."/>
            <person name="Iotti M."/>
            <person name="Le Tacon F."/>
            <person name="Lindquist E.A."/>
            <person name="Lipzen A."/>
            <person name="Malagnac F."/>
            <person name="Mello A."/>
            <person name="Molinier V."/>
            <person name="Miyauchi S."/>
            <person name="Poulain J."/>
            <person name="Riccioni C."/>
            <person name="Rubini A."/>
            <person name="Sitrit Y."/>
            <person name="Splivallo R."/>
            <person name="Traeger S."/>
            <person name="Wang M."/>
            <person name="Zifcakova L."/>
            <person name="Wipf D."/>
            <person name="Zambonelli A."/>
            <person name="Paolocci F."/>
            <person name="Nowrousian M."/>
            <person name="Ottonello S."/>
            <person name="Baldrian P."/>
            <person name="Spatafora J.W."/>
            <person name="Henrissat B."/>
            <person name="Nagy L.G."/>
            <person name="Aury J.M."/>
            <person name="Wincker P."/>
            <person name="Grigoriev I.V."/>
            <person name="Bonfante P."/>
            <person name="Martin F.M."/>
        </authorList>
    </citation>
    <scope>NUCLEOTIDE SEQUENCE [LARGE SCALE GENOMIC DNA]</scope>
    <source>
        <strain evidence="2 3">120613-1</strain>
    </source>
</reference>
<dbReference type="AlphaFoldDB" id="A0A3N4JWU5"/>
<proteinExistence type="predicted"/>
<organism evidence="2 3">
    <name type="scientific">Choiromyces venosus 120613-1</name>
    <dbReference type="NCBI Taxonomy" id="1336337"/>
    <lineage>
        <taxon>Eukaryota</taxon>
        <taxon>Fungi</taxon>
        <taxon>Dikarya</taxon>
        <taxon>Ascomycota</taxon>
        <taxon>Pezizomycotina</taxon>
        <taxon>Pezizomycetes</taxon>
        <taxon>Pezizales</taxon>
        <taxon>Tuberaceae</taxon>
        <taxon>Choiromyces</taxon>
    </lineage>
</organism>
<sequence length="305" mass="34443">MIQNAIHFMALVVKQHLADCTTPTPIQLNERKPMDQVNLLLQKITCSSSLSKDYEPEGAETPGQSFKRDMTNLTQCYIDVPTTTTTTTTTAAGTIWLEHCIYSVECKLNQFLDTSPRSYAAVVQQNLQSPPHSQSPEFPQGSSRRVTRTMQLEDTRFVIALESPVPEAFNPLPLRETLNALLSDNCSKFTAIQQSRKGNLICYTIGDPSTTIDCFHVWSIGLPLQAIRINTEDKWVRRILYLQTPCLSTIQLDAELKQYNPKLKLATASRLLSPTVALLFLRNDEEMPEHVFVFATYKRLAPYNT</sequence>
<name>A0A3N4JWU5_9PEZI</name>
<feature type="region of interest" description="Disordered" evidence="1">
    <location>
        <begin position="124"/>
        <end position="145"/>
    </location>
</feature>
<evidence type="ECO:0000256" key="1">
    <source>
        <dbReference type="SAM" id="MobiDB-lite"/>
    </source>
</evidence>